<evidence type="ECO:0000313" key="2">
    <source>
        <dbReference type="Proteomes" id="UP000261210"/>
    </source>
</evidence>
<dbReference type="EMBL" id="QSQU01000015">
    <property type="protein sequence ID" value="RGK62058.1"/>
    <property type="molecule type" value="Genomic_DNA"/>
</dbReference>
<accession>A0A3E4NEU9</accession>
<organism evidence="1 2">
    <name type="scientific">Bacteroides xylanisolvens</name>
    <dbReference type="NCBI Taxonomy" id="371601"/>
    <lineage>
        <taxon>Bacteria</taxon>
        <taxon>Pseudomonadati</taxon>
        <taxon>Bacteroidota</taxon>
        <taxon>Bacteroidia</taxon>
        <taxon>Bacteroidales</taxon>
        <taxon>Bacteroidaceae</taxon>
        <taxon>Bacteroides</taxon>
    </lineage>
</organism>
<reference evidence="1 2" key="1">
    <citation type="submission" date="2018-08" db="EMBL/GenBank/DDBJ databases">
        <title>A genome reference for cultivated species of the human gut microbiota.</title>
        <authorList>
            <person name="Zou Y."/>
            <person name="Xue W."/>
            <person name="Luo G."/>
        </authorList>
    </citation>
    <scope>NUCLEOTIDE SEQUENCE [LARGE SCALE GENOMIC DNA]</scope>
    <source>
        <strain evidence="1 2">TF10-34</strain>
    </source>
</reference>
<comment type="caution">
    <text evidence="1">The sequence shown here is derived from an EMBL/GenBank/DDBJ whole genome shotgun (WGS) entry which is preliminary data.</text>
</comment>
<evidence type="ECO:0000313" key="1">
    <source>
        <dbReference type="EMBL" id="RGK62058.1"/>
    </source>
</evidence>
<protein>
    <submittedName>
        <fullName evidence="1">AraC family transcriptional regulator</fullName>
    </submittedName>
</protein>
<proteinExistence type="predicted"/>
<sequence>MQTDLSIYNSLRPSFIEGVHAVKFNALSAVISRYRDYARSSEQIKAYSGDSLLMRDIASLLDEAPRPITGEYQDFTPFLLLLM</sequence>
<name>A0A3E4NEU9_9BACE</name>
<dbReference type="Proteomes" id="UP000261210">
    <property type="component" value="Unassembled WGS sequence"/>
</dbReference>
<dbReference type="AlphaFoldDB" id="A0A3E4NEU9"/>
<feature type="non-terminal residue" evidence="1">
    <location>
        <position position="83"/>
    </location>
</feature>
<gene>
    <name evidence="1" type="ORF">DXD03_11775</name>
</gene>